<evidence type="ECO:0008006" key="3">
    <source>
        <dbReference type="Google" id="ProtNLM"/>
    </source>
</evidence>
<name>X0PD51_9LACO</name>
<organism evidence="1 2">
    <name type="scientific">Agrilactobacillus composti DSM 18527 = JCM 14202</name>
    <dbReference type="NCBI Taxonomy" id="1423734"/>
    <lineage>
        <taxon>Bacteria</taxon>
        <taxon>Bacillati</taxon>
        <taxon>Bacillota</taxon>
        <taxon>Bacilli</taxon>
        <taxon>Lactobacillales</taxon>
        <taxon>Lactobacillaceae</taxon>
        <taxon>Agrilactobacillus</taxon>
    </lineage>
</organism>
<protein>
    <recommendedName>
        <fullName evidence="3">Esterase</fullName>
    </recommendedName>
</protein>
<dbReference type="GO" id="GO:0016747">
    <property type="term" value="F:acyltransferase activity, transferring groups other than amino-acyl groups"/>
    <property type="evidence" value="ECO:0007669"/>
    <property type="project" value="TreeGrafter"/>
</dbReference>
<proteinExistence type="predicted"/>
<dbReference type="PATRIC" id="fig|1423734.3.peg.1993"/>
<dbReference type="Proteomes" id="UP000051236">
    <property type="component" value="Unassembled WGS sequence"/>
</dbReference>
<dbReference type="Pfam" id="PF00756">
    <property type="entry name" value="Esterase"/>
    <property type="match status" value="1"/>
</dbReference>
<dbReference type="InterPro" id="IPR050583">
    <property type="entry name" value="Mycobacterial_A85_antigen"/>
</dbReference>
<dbReference type="InterPro" id="IPR000801">
    <property type="entry name" value="Esterase-like"/>
</dbReference>
<accession>X0PD51</accession>
<dbReference type="Gene3D" id="3.40.50.1820">
    <property type="entry name" value="alpha/beta hydrolase"/>
    <property type="match status" value="1"/>
</dbReference>
<dbReference type="AlphaFoldDB" id="X0PD51"/>
<dbReference type="SUPFAM" id="SSF53474">
    <property type="entry name" value="alpha/beta-Hydrolases"/>
    <property type="match status" value="1"/>
</dbReference>
<keyword evidence="2" id="KW-1185">Reference proteome</keyword>
<evidence type="ECO:0000313" key="2">
    <source>
        <dbReference type="Proteomes" id="UP000051236"/>
    </source>
</evidence>
<dbReference type="PANTHER" id="PTHR48098">
    <property type="entry name" value="ENTEROCHELIN ESTERASE-RELATED"/>
    <property type="match status" value="1"/>
</dbReference>
<sequence length="240" mass="27152">MIINGSYFSTVLDRYKQYVAVLPKAMSAKTHVLFLLHGVRADEKAWLLNTPLLPWADEYDTAFFCPAGENSFYTDHKNGEDYGQAIGVEFYQVMKQTFSLNFSYLNTAIAGYSMGGYGAALLGLKFPYYSAIGAFSPAFIFYKRDRNDPVFNQVFAGGLENSENDAAFLFKQRFKLNQKLPRIALYCGDQDPLNKHTQAFGDAVNAVKPDSASYQQQSGFHDFTLWHPALQNFLEDWLTN</sequence>
<dbReference type="OrthoDB" id="9803578at2"/>
<dbReference type="PANTHER" id="PTHR48098:SF1">
    <property type="entry name" value="DIACYLGLYCEROL ACYLTRANSFERASE_MYCOLYLTRANSFERASE AG85A"/>
    <property type="match status" value="1"/>
</dbReference>
<dbReference type="EMBL" id="AZGA01000020">
    <property type="protein sequence ID" value="KRM34832.1"/>
    <property type="molecule type" value="Genomic_DNA"/>
</dbReference>
<comment type="caution">
    <text evidence="1">The sequence shown here is derived from an EMBL/GenBank/DDBJ whole genome shotgun (WGS) entry which is preliminary data.</text>
</comment>
<gene>
    <name evidence="1" type="ORF">FC83_GL001969</name>
</gene>
<evidence type="ECO:0000313" key="1">
    <source>
        <dbReference type="EMBL" id="KRM34832.1"/>
    </source>
</evidence>
<dbReference type="RefSeq" id="WP_052004465.1">
    <property type="nucleotide sequence ID" value="NZ_AZGA01000020.1"/>
</dbReference>
<dbReference type="InterPro" id="IPR029058">
    <property type="entry name" value="AB_hydrolase_fold"/>
</dbReference>
<dbReference type="STRING" id="1423734.FC83_GL001969"/>
<reference evidence="1 2" key="1">
    <citation type="journal article" date="2015" name="Genome Announc.">
        <title>Expanding the biotechnology potential of lactobacilli through comparative genomics of 213 strains and associated genera.</title>
        <authorList>
            <person name="Sun Z."/>
            <person name="Harris H.M."/>
            <person name="McCann A."/>
            <person name="Guo C."/>
            <person name="Argimon S."/>
            <person name="Zhang W."/>
            <person name="Yang X."/>
            <person name="Jeffery I.B."/>
            <person name="Cooney J.C."/>
            <person name="Kagawa T.F."/>
            <person name="Liu W."/>
            <person name="Song Y."/>
            <person name="Salvetti E."/>
            <person name="Wrobel A."/>
            <person name="Rasinkangas P."/>
            <person name="Parkhill J."/>
            <person name="Rea M.C."/>
            <person name="O'Sullivan O."/>
            <person name="Ritari J."/>
            <person name="Douillard F.P."/>
            <person name="Paul Ross R."/>
            <person name="Yang R."/>
            <person name="Briner A.E."/>
            <person name="Felis G.E."/>
            <person name="de Vos W.M."/>
            <person name="Barrangou R."/>
            <person name="Klaenhammer T.R."/>
            <person name="Caufield P.W."/>
            <person name="Cui Y."/>
            <person name="Zhang H."/>
            <person name="O'Toole P.W."/>
        </authorList>
    </citation>
    <scope>NUCLEOTIDE SEQUENCE [LARGE SCALE GENOMIC DNA]</scope>
    <source>
        <strain evidence="1 2">DSM 18527</strain>
    </source>
</reference>
<dbReference type="eggNOG" id="COG0627">
    <property type="taxonomic scope" value="Bacteria"/>
</dbReference>